<dbReference type="GO" id="GO:0005886">
    <property type="term" value="C:plasma membrane"/>
    <property type="evidence" value="ECO:0007669"/>
    <property type="project" value="UniProtKB-SubCell"/>
</dbReference>
<evidence type="ECO:0000256" key="6">
    <source>
        <dbReference type="ARBA" id="ARBA00038076"/>
    </source>
</evidence>
<feature type="transmembrane region" description="Helical" evidence="7">
    <location>
        <begin position="344"/>
        <end position="369"/>
    </location>
</feature>
<dbReference type="GeneID" id="11261653"/>
<evidence type="ECO:0000313" key="11">
    <source>
        <dbReference type="Proteomes" id="UP000002654"/>
    </source>
</evidence>
<evidence type="ECO:0000256" key="7">
    <source>
        <dbReference type="SAM" id="Phobius"/>
    </source>
</evidence>
<comment type="similarity">
    <text evidence="6">Belongs to the ABC-4 integral membrane protein family.</text>
</comment>
<protein>
    <submittedName>
        <fullName evidence="10">ABC-type antimicrobial peptide transport system, permease component</fullName>
    </submittedName>
</protein>
<keyword evidence="4 7" id="KW-1133">Transmembrane helix</keyword>
<dbReference type="InterPro" id="IPR003838">
    <property type="entry name" value="ABC3_permease_C"/>
</dbReference>
<keyword evidence="2" id="KW-1003">Cell membrane</keyword>
<feature type="domain" description="MacB-like periplasmic core" evidence="9">
    <location>
        <begin position="22"/>
        <end position="223"/>
    </location>
</feature>
<dbReference type="PaxDb" id="768679-TTX_0761"/>
<evidence type="ECO:0000256" key="2">
    <source>
        <dbReference type="ARBA" id="ARBA00022475"/>
    </source>
</evidence>
<evidence type="ECO:0000259" key="8">
    <source>
        <dbReference type="Pfam" id="PF02687"/>
    </source>
</evidence>
<dbReference type="PANTHER" id="PTHR30572">
    <property type="entry name" value="MEMBRANE COMPONENT OF TRANSPORTER-RELATED"/>
    <property type="match status" value="1"/>
</dbReference>
<dbReference type="PATRIC" id="fig|768679.9.peg.771"/>
<dbReference type="InterPro" id="IPR050250">
    <property type="entry name" value="Macrolide_Exporter_MacB"/>
</dbReference>
<sequence length="378" mass="40492">MAVSHVIMLALSDLRSRRARYLLVALVIAIGAALMVGLSTISLGAKIYVQNQLYQIFPADILIYSNSIDIPRAFVDALRASPYVESAEPVLMLTGTLGNKTVTILGVPLSDISYFDVELVEGRLPSGGGEAVVESTLGAKVGEVVTLYVYESTIAPPTAVKISVVGVMTNLLKGFIGPMSLNLVVVPLDWLQQELGVGQFYNMVFITLKDKTYIQPFAQALKREFPRAEVYTQQSALSTVNRVFSMLNIFFTIIEAIAYMAGALTTFAVMSITVRERVGEIALLKATGIAGRDIALTLLLEVFIVGLTGGTLGGLAGYLGAMGIKDALVGAGYFFDVPIPFVPQFYALGIALSLSVAIGGALVPVYRAITLRPLEILR</sequence>
<evidence type="ECO:0000256" key="1">
    <source>
        <dbReference type="ARBA" id="ARBA00004651"/>
    </source>
</evidence>
<feature type="transmembrane region" description="Helical" evidence="7">
    <location>
        <begin position="295"/>
        <end position="324"/>
    </location>
</feature>
<name>G4RPC1_THETK</name>
<feature type="transmembrane region" description="Helical" evidence="7">
    <location>
        <begin position="21"/>
        <end position="45"/>
    </location>
</feature>
<dbReference type="Pfam" id="PF12704">
    <property type="entry name" value="MacB_PCD"/>
    <property type="match status" value="1"/>
</dbReference>
<comment type="subcellular location">
    <subcellularLocation>
        <location evidence="1">Cell membrane</location>
        <topology evidence="1">Multi-pass membrane protein</topology>
    </subcellularLocation>
</comment>
<dbReference type="Proteomes" id="UP000002654">
    <property type="component" value="Chromosome"/>
</dbReference>
<dbReference type="GO" id="GO:0022857">
    <property type="term" value="F:transmembrane transporter activity"/>
    <property type="evidence" value="ECO:0007669"/>
    <property type="project" value="TreeGrafter"/>
</dbReference>
<evidence type="ECO:0000256" key="4">
    <source>
        <dbReference type="ARBA" id="ARBA00022989"/>
    </source>
</evidence>
<keyword evidence="5 7" id="KW-0472">Membrane</keyword>
<dbReference type="PANTHER" id="PTHR30572:SF4">
    <property type="entry name" value="ABC TRANSPORTER PERMEASE YTRF"/>
    <property type="match status" value="1"/>
</dbReference>
<accession>G4RPC1</accession>
<proteinExistence type="inferred from homology"/>
<feature type="transmembrane region" description="Helical" evidence="7">
    <location>
        <begin position="249"/>
        <end position="274"/>
    </location>
</feature>
<dbReference type="HOGENOM" id="CLU_718908_0_0_2"/>
<evidence type="ECO:0000259" key="9">
    <source>
        <dbReference type="Pfam" id="PF12704"/>
    </source>
</evidence>
<evidence type="ECO:0000256" key="5">
    <source>
        <dbReference type="ARBA" id="ARBA00023136"/>
    </source>
</evidence>
<feature type="domain" description="ABC3 transporter permease C-terminal" evidence="8">
    <location>
        <begin position="256"/>
        <end position="371"/>
    </location>
</feature>
<dbReference type="KEGG" id="ttn:TTX_0761"/>
<organism evidence="10 11">
    <name type="scientific">Thermoproteus tenax (strain ATCC 35583 / DSM 2078 / JCM 9277 / NBRC 100435 / Kra 1)</name>
    <dbReference type="NCBI Taxonomy" id="768679"/>
    <lineage>
        <taxon>Archaea</taxon>
        <taxon>Thermoproteota</taxon>
        <taxon>Thermoprotei</taxon>
        <taxon>Thermoproteales</taxon>
        <taxon>Thermoproteaceae</taxon>
        <taxon>Thermoproteus</taxon>
    </lineage>
</organism>
<evidence type="ECO:0000313" key="10">
    <source>
        <dbReference type="EMBL" id="CCC81416.1"/>
    </source>
</evidence>
<dbReference type="STRING" id="768679.TTX_0761"/>
<dbReference type="InterPro" id="IPR025857">
    <property type="entry name" value="MacB_PCD"/>
</dbReference>
<evidence type="ECO:0000256" key="3">
    <source>
        <dbReference type="ARBA" id="ARBA00022692"/>
    </source>
</evidence>
<keyword evidence="11" id="KW-1185">Reference proteome</keyword>
<reference evidence="10 11" key="1">
    <citation type="journal article" date="2011" name="PLoS ONE">
        <title>The complete genome sequence of Thermoproteus tenax: a physiologically versatile member of the Crenarchaeota.</title>
        <authorList>
            <person name="Siebers B."/>
            <person name="Zaparty M."/>
            <person name="Raddatz G."/>
            <person name="Tjaden B."/>
            <person name="Albers S.V."/>
            <person name="Bell S.D."/>
            <person name="Blombach F."/>
            <person name="Kletzin A."/>
            <person name="Kyrpides N."/>
            <person name="Lanz C."/>
            <person name="Plagens A."/>
            <person name="Rampp M."/>
            <person name="Rosinus A."/>
            <person name="von Jan M."/>
            <person name="Makarova K.S."/>
            <person name="Klenk H.P."/>
            <person name="Schuster S.C."/>
            <person name="Hensel R."/>
        </authorList>
    </citation>
    <scope>NUCLEOTIDE SEQUENCE [LARGE SCALE GENOMIC DNA]</scope>
    <source>
        <strain evidence="11">ATCC 35583 / DSM 2078 / JCM 9277 / NBRC 100435 / Kra 1</strain>
    </source>
</reference>
<keyword evidence="3 7" id="KW-0812">Transmembrane</keyword>
<dbReference type="RefSeq" id="WP_014126672.1">
    <property type="nucleotide sequence ID" value="NC_016070.1"/>
</dbReference>
<dbReference type="eggNOG" id="arCOG02312">
    <property type="taxonomic scope" value="Archaea"/>
</dbReference>
<gene>
    <name evidence="10" type="ordered locus">TTX_0761</name>
</gene>
<dbReference type="Pfam" id="PF02687">
    <property type="entry name" value="FtsX"/>
    <property type="match status" value="1"/>
</dbReference>
<dbReference type="AlphaFoldDB" id="G4RPC1"/>
<dbReference type="EMBL" id="FN869859">
    <property type="protein sequence ID" value="CCC81416.1"/>
    <property type="molecule type" value="Genomic_DNA"/>
</dbReference>